<accession>A0A4Y2P606</accession>
<protein>
    <submittedName>
        <fullName evidence="1">Uncharacterized protein</fullName>
    </submittedName>
</protein>
<sequence length="95" mass="11034">MLVATVVTVDPPTEERLPRAHRCTALPGMRVVRIQFFLVHIQFSVLQYLPYEIFEKVPVKSLYLKNTTLIQLFDQPPQSLDALDTLHLENTKLMR</sequence>
<evidence type="ECO:0000313" key="1">
    <source>
        <dbReference type="EMBL" id="GBN45870.1"/>
    </source>
</evidence>
<reference evidence="1 2" key="1">
    <citation type="journal article" date="2019" name="Sci. Rep.">
        <title>Orb-weaving spider Araneus ventricosus genome elucidates the spidroin gene catalogue.</title>
        <authorList>
            <person name="Kono N."/>
            <person name="Nakamura H."/>
            <person name="Ohtoshi R."/>
            <person name="Moran D.A.P."/>
            <person name="Shinohara A."/>
            <person name="Yoshida Y."/>
            <person name="Fujiwara M."/>
            <person name="Mori M."/>
            <person name="Tomita M."/>
            <person name="Arakawa K."/>
        </authorList>
    </citation>
    <scope>NUCLEOTIDE SEQUENCE [LARGE SCALE GENOMIC DNA]</scope>
</reference>
<keyword evidence="2" id="KW-1185">Reference proteome</keyword>
<proteinExistence type="predicted"/>
<dbReference type="AlphaFoldDB" id="A0A4Y2P606"/>
<comment type="caution">
    <text evidence="1">The sequence shown here is derived from an EMBL/GenBank/DDBJ whole genome shotgun (WGS) entry which is preliminary data.</text>
</comment>
<gene>
    <name evidence="1" type="ORF">AVEN_41432_1</name>
</gene>
<dbReference type="EMBL" id="BGPR01010374">
    <property type="protein sequence ID" value="GBN45870.1"/>
    <property type="molecule type" value="Genomic_DNA"/>
</dbReference>
<name>A0A4Y2P606_ARAVE</name>
<organism evidence="1 2">
    <name type="scientific">Araneus ventricosus</name>
    <name type="common">Orbweaver spider</name>
    <name type="synonym">Epeira ventricosa</name>
    <dbReference type="NCBI Taxonomy" id="182803"/>
    <lineage>
        <taxon>Eukaryota</taxon>
        <taxon>Metazoa</taxon>
        <taxon>Ecdysozoa</taxon>
        <taxon>Arthropoda</taxon>
        <taxon>Chelicerata</taxon>
        <taxon>Arachnida</taxon>
        <taxon>Araneae</taxon>
        <taxon>Araneomorphae</taxon>
        <taxon>Entelegynae</taxon>
        <taxon>Araneoidea</taxon>
        <taxon>Araneidae</taxon>
        <taxon>Araneus</taxon>
    </lineage>
</organism>
<dbReference type="Proteomes" id="UP000499080">
    <property type="component" value="Unassembled WGS sequence"/>
</dbReference>
<evidence type="ECO:0000313" key="2">
    <source>
        <dbReference type="Proteomes" id="UP000499080"/>
    </source>
</evidence>